<keyword evidence="2" id="KW-0597">Phosphoprotein</keyword>
<dbReference type="Pfam" id="PF00501">
    <property type="entry name" value="AMP-binding"/>
    <property type="match status" value="1"/>
</dbReference>
<dbReference type="InParanoid" id="A0A7C8IU07"/>
<dbReference type="OrthoDB" id="429813at2759"/>
<dbReference type="AlphaFoldDB" id="A0A7C8IU07"/>
<feature type="domain" description="Carrier" evidence="4">
    <location>
        <begin position="573"/>
        <end position="659"/>
    </location>
</feature>
<keyword evidence="3" id="KW-0472">Membrane</keyword>
<dbReference type="Gene3D" id="3.40.50.12780">
    <property type="entry name" value="N-terminal domain of ligase-like"/>
    <property type="match status" value="1"/>
</dbReference>
<keyword evidence="1" id="KW-0596">Phosphopantetheine</keyword>
<comment type="caution">
    <text evidence="5">The sequence shown here is derived from an EMBL/GenBank/DDBJ whole genome shotgun (WGS) entry which is preliminary data.</text>
</comment>
<dbReference type="Gene3D" id="3.40.50.720">
    <property type="entry name" value="NAD(P)-binding Rossmann-like Domain"/>
    <property type="match status" value="1"/>
</dbReference>
<dbReference type="Gene3D" id="1.10.1200.10">
    <property type="entry name" value="ACP-like"/>
    <property type="match status" value="1"/>
</dbReference>
<dbReference type="InterPro" id="IPR051414">
    <property type="entry name" value="Adenylate-forming_Reductase"/>
</dbReference>
<keyword evidence="3" id="KW-0812">Transmembrane</keyword>
<evidence type="ECO:0000256" key="2">
    <source>
        <dbReference type="ARBA" id="ARBA00022553"/>
    </source>
</evidence>
<dbReference type="PANTHER" id="PTHR43439">
    <property type="entry name" value="PHENYLACETATE-COENZYME A LIGASE"/>
    <property type="match status" value="1"/>
</dbReference>
<evidence type="ECO:0000256" key="1">
    <source>
        <dbReference type="ARBA" id="ARBA00022450"/>
    </source>
</evidence>
<dbReference type="SUPFAM" id="SSF51735">
    <property type="entry name" value="NAD(P)-binding Rossmann-fold domains"/>
    <property type="match status" value="1"/>
</dbReference>
<dbReference type="PANTHER" id="PTHR43439:SF2">
    <property type="entry name" value="ENZYME, PUTATIVE (JCVI)-RELATED"/>
    <property type="match status" value="1"/>
</dbReference>
<evidence type="ECO:0000313" key="5">
    <source>
        <dbReference type="EMBL" id="KAF2968004.1"/>
    </source>
</evidence>
<dbReference type="InterPro" id="IPR009081">
    <property type="entry name" value="PP-bd_ACP"/>
</dbReference>
<organism evidence="5 6">
    <name type="scientific">Xylaria multiplex</name>
    <dbReference type="NCBI Taxonomy" id="323545"/>
    <lineage>
        <taxon>Eukaryota</taxon>
        <taxon>Fungi</taxon>
        <taxon>Dikarya</taxon>
        <taxon>Ascomycota</taxon>
        <taxon>Pezizomycotina</taxon>
        <taxon>Sordariomycetes</taxon>
        <taxon>Xylariomycetidae</taxon>
        <taxon>Xylariales</taxon>
        <taxon>Xylariaceae</taxon>
        <taxon>Xylaria</taxon>
    </lineage>
</organism>
<dbReference type="InterPro" id="IPR036291">
    <property type="entry name" value="NAD(P)-bd_dom_sf"/>
</dbReference>
<dbReference type="InterPro" id="IPR013120">
    <property type="entry name" value="FAR_NAD-bd"/>
</dbReference>
<keyword evidence="3" id="KW-1133">Transmembrane helix</keyword>
<protein>
    <recommendedName>
        <fullName evidence="4">Carrier domain-containing protein</fullName>
    </recommendedName>
</protein>
<proteinExistence type="predicted"/>
<dbReference type="SUPFAM" id="SSF56801">
    <property type="entry name" value="Acetyl-CoA synthetase-like"/>
    <property type="match status" value="1"/>
</dbReference>
<dbReference type="InterPro" id="IPR036736">
    <property type="entry name" value="ACP-like_sf"/>
</dbReference>
<feature type="transmembrane region" description="Helical" evidence="3">
    <location>
        <begin position="105"/>
        <end position="124"/>
    </location>
</feature>
<accession>A0A7C8IU07</accession>
<dbReference type="PROSITE" id="PS50075">
    <property type="entry name" value="CARRIER"/>
    <property type="match status" value="1"/>
</dbReference>
<evidence type="ECO:0000259" key="4">
    <source>
        <dbReference type="PROSITE" id="PS50075"/>
    </source>
</evidence>
<sequence length="1072" mass="118472">MVHVQTKFRRPYLRVDKPSNDISIRSVPELVDFNAVTNPDALFCVQAIKGLADKAVTMGQLRDAVIRCKFALQKSLYIRSPIATEDGKILKSPPVALFMDSDLGLLFHLLALMGLGVPVLLLSIRLSHVAVSHLLSQVQAREVIASPGLVSKLQLVTQDLPDVRFTEAKPFVDYLNGVSIHKDARISDPSHFCDDFDRNVLILHSSGTTGLPKAIHQPHRYLIGYSTCHIETESEDIEGLNISTLPLYHGFGMLAPMLALSIGKVCHLPAPRTVPTGGSTIAILRGTAGARSLMTVPHILEEIVALPENEWVEPLRSLQFVACGGGPLKASVGEVLATARVKILAHFGATEIGALAPIFVPDEAYDWRFWRLRQDLDIRVEPINKEDEQENADAKRPSYFQLVARPSGWTEDFVLQDWLLMKTGPTDEKYLRAMGRKDDLIVLATGEKVLPRILERMLEESPLVKTSVAFGEGQFELGVIIEPSTYPVNITEFKNSIWPIIVEAGKQMDSHATLSSLASVIITTEDQKIPRSDKGSVSRKEVYRLFESEIRQAYELMDNTTVGGASQVLFRDDSLEGALKKIVASELVESIDSDALGVDDDLFELGLNSLQCVRIHRAVRTAVQHATNGGYLLVQMPSKDFVHRNPSVARMAAALRLNGHDDVIQDHTMEDYVSRYSLSTGSSHVVLLTGSSGSLGSHLLAHLIKLPEVVQVVCVRRIGAQNQADDTDIHEELTKELIKEAASKGASISPIHLYKVSVIPIQPSKQHLGLSEGRYSALCRTVTHILHTAWPMDFKRTLVSFESQFAYLQNLLQLARDIHTTRPLVRPRLAFTSSISVVGRYPQCNGNVHIVPEEIMGNAKSTNRFGYGYAKLVCELIVSRAAASAKNEMEVCCIRLGQIAGNSVTGFWNPKEHIPALVRVAQRAKVWPQLKGTLSWLPVDTCAAVISDIIQSPSPLEIVYHVENPVRQDWPSMLSDITSELGCANDSFIMFDQWCKQVAGQSTVPEEELLMDFFADDFQHMACGGVLLDTSTARQASETLRKATTINKELLQKYIHGWRKSGFLQLGSAQCN</sequence>
<name>A0A7C8IU07_9PEZI</name>
<dbReference type="SUPFAM" id="SSF47336">
    <property type="entry name" value="ACP-like"/>
    <property type="match status" value="1"/>
</dbReference>
<keyword evidence="6" id="KW-1185">Reference proteome</keyword>
<dbReference type="EMBL" id="WUBL01000058">
    <property type="protein sequence ID" value="KAF2968004.1"/>
    <property type="molecule type" value="Genomic_DNA"/>
</dbReference>
<evidence type="ECO:0000256" key="3">
    <source>
        <dbReference type="SAM" id="Phobius"/>
    </source>
</evidence>
<dbReference type="InterPro" id="IPR020845">
    <property type="entry name" value="AMP-binding_CS"/>
</dbReference>
<dbReference type="PROSITE" id="PS00455">
    <property type="entry name" value="AMP_BINDING"/>
    <property type="match status" value="1"/>
</dbReference>
<evidence type="ECO:0000313" key="6">
    <source>
        <dbReference type="Proteomes" id="UP000481858"/>
    </source>
</evidence>
<gene>
    <name evidence="5" type="ORF">GQX73_g5534</name>
</gene>
<dbReference type="InterPro" id="IPR042099">
    <property type="entry name" value="ANL_N_sf"/>
</dbReference>
<dbReference type="Proteomes" id="UP000481858">
    <property type="component" value="Unassembled WGS sequence"/>
</dbReference>
<dbReference type="Pfam" id="PF00550">
    <property type="entry name" value="PP-binding"/>
    <property type="match status" value="1"/>
</dbReference>
<dbReference type="Pfam" id="PF07993">
    <property type="entry name" value="NAD_binding_4"/>
    <property type="match status" value="1"/>
</dbReference>
<dbReference type="Pfam" id="PF23562">
    <property type="entry name" value="AMP-binding_C_3"/>
    <property type="match status" value="1"/>
</dbReference>
<reference evidence="5 6" key="1">
    <citation type="submission" date="2019-12" db="EMBL/GenBank/DDBJ databases">
        <title>Draft genome sequence of the ascomycete Xylaria multiplex DSM 110363.</title>
        <authorList>
            <person name="Buettner E."/>
            <person name="Kellner H."/>
        </authorList>
    </citation>
    <scope>NUCLEOTIDE SEQUENCE [LARGE SCALE GENOMIC DNA]</scope>
    <source>
        <strain evidence="5 6">DSM 110363</strain>
    </source>
</reference>
<dbReference type="InterPro" id="IPR000873">
    <property type="entry name" value="AMP-dep_synth/lig_dom"/>
</dbReference>